<feature type="compositionally biased region" description="Polar residues" evidence="1">
    <location>
        <begin position="34"/>
        <end position="50"/>
    </location>
</feature>
<name>A0AAV4U9M1_CAEEX</name>
<feature type="compositionally biased region" description="Polar residues" evidence="1">
    <location>
        <begin position="57"/>
        <end position="72"/>
    </location>
</feature>
<protein>
    <submittedName>
        <fullName evidence="2">Uncharacterized protein</fullName>
    </submittedName>
</protein>
<evidence type="ECO:0000256" key="1">
    <source>
        <dbReference type="SAM" id="MobiDB-lite"/>
    </source>
</evidence>
<proteinExistence type="predicted"/>
<reference evidence="2 3" key="1">
    <citation type="submission" date="2021-06" db="EMBL/GenBank/DDBJ databases">
        <title>Caerostris extrusa draft genome.</title>
        <authorList>
            <person name="Kono N."/>
            <person name="Arakawa K."/>
        </authorList>
    </citation>
    <scope>NUCLEOTIDE SEQUENCE [LARGE SCALE GENOMIC DNA]</scope>
</reference>
<accession>A0AAV4U9M1</accession>
<comment type="caution">
    <text evidence="2">The sequence shown here is derived from an EMBL/GenBank/DDBJ whole genome shotgun (WGS) entry which is preliminary data.</text>
</comment>
<dbReference type="AlphaFoldDB" id="A0AAV4U9M1"/>
<evidence type="ECO:0000313" key="3">
    <source>
        <dbReference type="Proteomes" id="UP001054945"/>
    </source>
</evidence>
<evidence type="ECO:0000313" key="2">
    <source>
        <dbReference type="EMBL" id="GIY54479.1"/>
    </source>
</evidence>
<dbReference type="Proteomes" id="UP001054945">
    <property type="component" value="Unassembled WGS sequence"/>
</dbReference>
<sequence>MKEFPRKQSPLCIRSQKPKILLLCARSSSEAQKCSSRAPKSNLTCPTSPSDPKAQFIVSQKSPRSPKSNLLCTRNFSKPKKVQFTIPLGFTIPLYHAHPRDEGNFCPAKLRNESSLIGQPCPSKSPVQFIAELKS</sequence>
<feature type="region of interest" description="Disordered" evidence="1">
    <location>
        <begin position="34"/>
        <end position="72"/>
    </location>
</feature>
<gene>
    <name evidence="2" type="ORF">CEXT_230551</name>
</gene>
<organism evidence="2 3">
    <name type="scientific">Caerostris extrusa</name>
    <name type="common">Bark spider</name>
    <name type="synonym">Caerostris bankana</name>
    <dbReference type="NCBI Taxonomy" id="172846"/>
    <lineage>
        <taxon>Eukaryota</taxon>
        <taxon>Metazoa</taxon>
        <taxon>Ecdysozoa</taxon>
        <taxon>Arthropoda</taxon>
        <taxon>Chelicerata</taxon>
        <taxon>Arachnida</taxon>
        <taxon>Araneae</taxon>
        <taxon>Araneomorphae</taxon>
        <taxon>Entelegynae</taxon>
        <taxon>Araneoidea</taxon>
        <taxon>Araneidae</taxon>
        <taxon>Caerostris</taxon>
    </lineage>
</organism>
<keyword evidence="3" id="KW-1185">Reference proteome</keyword>
<dbReference type="EMBL" id="BPLR01012515">
    <property type="protein sequence ID" value="GIY54479.1"/>
    <property type="molecule type" value="Genomic_DNA"/>
</dbReference>